<comment type="caution">
    <text evidence="2">The sequence shown here is derived from an EMBL/GenBank/DDBJ whole genome shotgun (WGS) entry which is preliminary data.</text>
</comment>
<protein>
    <recommendedName>
        <fullName evidence="1">Reverse transcriptase domain-containing protein</fullName>
    </recommendedName>
</protein>
<dbReference type="Proteomes" id="UP001314205">
    <property type="component" value="Unassembled WGS sequence"/>
</dbReference>
<evidence type="ECO:0000313" key="3">
    <source>
        <dbReference type="Proteomes" id="UP001314205"/>
    </source>
</evidence>
<keyword evidence="3" id="KW-1185">Reference proteome</keyword>
<name>A0AAV1LPL6_9NEOP</name>
<evidence type="ECO:0000259" key="1">
    <source>
        <dbReference type="PROSITE" id="PS50878"/>
    </source>
</evidence>
<accession>A0AAV1LPL6</accession>
<dbReference type="PANTHER" id="PTHR47510:SF3">
    <property type="entry name" value="ENDO_EXONUCLEASE_PHOSPHATASE DOMAIN-CONTAINING PROTEIN"/>
    <property type="match status" value="1"/>
</dbReference>
<dbReference type="InterPro" id="IPR043502">
    <property type="entry name" value="DNA/RNA_pol_sf"/>
</dbReference>
<dbReference type="PROSITE" id="PS50878">
    <property type="entry name" value="RT_POL"/>
    <property type="match status" value="1"/>
</dbReference>
<feature type="domain" description="Reverse transcriptase" evidence="1">
    <location>
        <begin position="191"/>
        <end position="309"/>
    </location>
</feature>
<dbReference type="AlphaFoldDB" id="A0AAV1LPL6"/>
<dbReference type="EMBL" id="CAVLGL010000093">
    <property type="protein sequence ID" value="CAK1596119.1"/>
    <property type="molecule type" value="Genomic_DNA"/>
</dbReference>
<dbReference type="GO" id="GO:0071897">
    <property type="term" value="P:DNA biosynthetic process"/>
    <property type="evidence" value="ECO:0007669"/>
    <property type="project" value="UniProtKB-ARBA"/>
</dbReference>
<evidence type="ECO:0000313" key="2">
    <source>
        <dbReference type="EMBL" id="CAK1596119.1"/>
    </source>
</evidence>
<sequence length="309" mass="35954">MSNYKYVYPKWFNADIKNNIRKKYYHLKRYKAEGKEFNKELFKYYRWHVKNLIENAYKQQLHLTEQNIINDPAKFWEYIKDRKNHRQRTNNYSFGGVEVVGQSAAVAFANYFSSVYQDEVPVLNHVDAVRAADSQCDSTSITINIVDTTKLKEAVRHLKPRSSGDPDGIPVFLAKDCISAFESPLLYLFNLSLTHSKYPDIWKVSRVTPVPKTDGENDILYFRPIAVLSVFAKLFEIVLCQQVNKQTQNLLHDSQHGFRTARSTISNLVAHLDYIYAELDAGRQVDTAYFDFKKAFDLVDNDILRIRVT</sequence>
<dbReference type="PANTHER" id="PTHR47510">
    <property type="entry name" value="REVERSE TRANSCRIPTASE DOMAIN-CONTAINING PROTEIN"/>
    <property type="match status" value="1"/>
</dbReference>
<organism evidence="2 3">
    <name type="scientific">Parnassius mnemosyne</name>
    <name type="common">clouded apollo</name>
    <dbReference type="NCBI Taxonomy" id="213953"/>
    <lineage>
        <taxon>Eukaryota</taxon>
        <taxon>Metazoa</taxon>
        <taxon>Ecdysozoa</taxon>
        <taxon>Arthropoda</taxon>
        <taxon>Hexapoda</taxon>
        <taxon>Insecta</taxon>
        <taxon>Pterygota</taxon>
        <taxon>Neoptera</taxon>
        <taxon>Endopterygota</taxon>
        <taxon>Lepidoptera</taxon>
        <taxon>Glossata</taxon>
        <taxon>Ditrysia</taxon>
        <taxon>Papilionoidea</taxon>
        <taxon>Papilionidae</taxon>
        <taxon>Parnassiinae</taxon>
        <taxon>Parnassini</taxon>
        <taxon>Parnassius</taxon>
        <taxon>Driopa</taxon>
    </lineage>
</organism>
<dbReference type="InterPro" id="IPR000477">
    <property type="entry name" value="RT_dom"/>
</dbReference>
<proteinExistence type="predicted"/>
<gene>
    <name evidence="2" type="ORF">PARMNEM_LOCUS15507</name>
</gene>
<dbReference type="SUPFAM" id="SSF56672">
    <property type="entry name" value="DNA/RNA polymerases"/>
    <property type="match status" value="1"/>
</dbReference>
<reference evidence="2 3" key="1">
    <citation type="submission" date="2023-11" db="EMBL/GenBank/DDBJ databases">
        <authorList>
            <person name="Hedman E."/>
            <person name="Englund M."/>
            <person name="Stromberg M."/>
            <person name="Nyberg Akerstrom W."/>
            <person name="Nylinder S."/>
            <person name="Jareborg N."/>
            <person name="Kallberg Y."/>
            <person name="Kronander E."/>
        </authorList>
    </citation>
    <scope>NUCLEOTIDE SEQUENCE [LARGE SCALE GENOMIC DNA]</scope>
</reference>